<dbReference type="Pfam" id="PF03140">
    <property type="entry name" value="DUF247"/>
    <property type="match status" value="1"/>
</dbReference>
<feature type="region of interest" description="Disordered" evidence="1">
    <location>
        <begin position="417"/>
        <end position="440"/>
    </location>
</feature>
<proteinExistence type="predicted"/>
<feature type="region of interest" description="Disordered" evidence="1">
    <location>
        <begin position="49"/>
        <end position="68"/>
    </location>
</feature>
<keyword evidence="2" id="KW-0472">Membrane</keyword>
<evidence type="ECO:0000313" key="3">
    <source>
        <dbReference type="EMBL" id="KAK2993510.1"/>
    </source>
</evidence>
<name>A0AA88UPR8_9ASTE</name>
<sequence>ATPSCNLFAAASAFCSDSSDLVSPKLKSFRRFTESAISRPTSSVEPKLLSCSRRSRSPGSSLSFSSSKGPFVKARICNLRAKFTYSSSYERENQAPSKPCIFRVPTSLRNQKQSAYIPRVVSIGPFHDGTSSLAPMIGYKVMFMQNLFDRMGNEDVARQVRRDCAKAMLELVPTVRACYAECFPLGDVQFSTMMLVDGSFILELFYRSIVLQTKDEDDPIFGNELLALDVDRDLLLLENQVPFSVLQKLLDLTINRIEGPSDVRQHSLNELVLEYFGNMVNTRGKLTMNDCASDNYHILGLLRKCYLPRIAAKEVDSESGNEVNGSKSFCFSWSPCAPNTKGSRDSGDVKHPATELDSGVVKHPATELGSDVVKHPASELGSGVVKHPAAELDSDNYHILGLLRKCYLPRIAAKEVDPESGKEVDPNTESSRDSGVVKDSATELDSAVVRHSATELDRTGVTFVAGKGENLDVKFITSCWLPWLCGTCCIYDSGSSWFFRLFSRIYLFFGRTQLEIPRLCMYESTEPFLRNIIALEQCSPRVGLHFTSYAYLMDTLVNTKEDVELLESAGVLENNLGASEDASSLFNNLCKEVAMRNFLYLSQWKQVEEYFNLWWPRSLALLRRNYFSSPWAGIAVIAAFVLFLLTVVQTVYTIRSSDGT</sequence>
<evidence type="ECO:0000256" key="1">
    <source>
        <dbReference type="SAM" id="MobiDB-lite"/>
    </source>
</evidence>
<keyword evidence="4" id="KW-1185">Reference proteome</keyword>
<dbReference type="Proteomes" id="UP001187471">
    <property type="component" value="Unassembled WGS sequence"/>
</dbReference>
<feature type="non-terminal residue" evidence="3">
    <location>
        <position position="660"/>
    </location>
</feature>
<dbReference type="AlphaFoldDB" id="A0AA88UPR8"/>
<feature type="compositionally biased region" description="Basic and acidic residues" evidence="1">
    <location>
        <begin position="417"/>
        <end position="436"/>
    </location>
</feature>
<accession>A0AA88UPR8</accession>
<keyword evidence="2" id="KW-0812">Transmembrane</keyword>
<dbReference type="PANTHER" id="PTHR31170:SF25">
    <property type="entry name" value="BNAA09G04570D PROTEIN"/>
    <property type="match status" value="1"/>
</dbReference>
<evidence type="ECO:0000313" key="4">
    <source>
        <dbReference type="Proteomes" id="UP001187471"/>
    </source>
</evidence>
<dbReference type="InterPro" id="IPR004158">
    <property type="entry name" value="DUF247_pln"/>
</dbReference>
<comment type="caution">
    <text evidence="3">The sequence shown here is derived from an EMBL/GenBank/DDBJ whole genome shotgun (WGS) entry which is preliminary data.</text>
</comment>
<gene>
    <name evidence="3" type="ORF">RJ640_028508</name>
</gene>
<dbReference type="EMBL" id="JAVXUO010000308">
    <property type="protein sequence ID" value="KAK2993510.1"/>
    <property type="molecule type" value="Genomic_DNA"/>
</dbReference>
<keyword evidence="2" id="KW-1133">Transmembrane helix</keyword>
<evidence type="ECO:0000256" key="2">
    <source>
        <dbReference type="SAM" id="Phobius"/>
    </source>
</evidence>
<feature type="transmembrane region" description="Helical" evidence="2">
    <location>
        <begin position="631"/>
        <end position="654"/>
    </location>
</feature>
<reference evidence="3" key="1">
    <citation type="submission" date="2022-12" db="EMBL/GenBank/DDBJ databases">
        <title>Draft genome assemblies for two species of Escallonia (Escalloniales).</title>
        <authorList>
            <person name="Chanderbali A."/>
            <person name="Dervinis C."/>
            <person name="Anghel I."/>
            <person name="Soltis D."/>
            <person name="Soltis P."/>
            <person name="Zapata F."/>
        </authorList>
    </citation>
    <scope>NUCLEOTIDE SEQUENCE</scope>
    <source>
        <strain evidence="3">UCBG92.1500</strain>
        <tissue evidence="3">Leaf</tissue>
    </source>
</reference>
<organism evidence="3 4">
    <name type="scientific">Escallonia rubra</name>
    <dbReference type="NCBI Taxonomy" id="112253"/>
    <lineage>
        <taxon>Eukaryota</taxon>
        <taxon>Viridiplantae</taxon>
        <taxon>Streptophyta</taxon>
        <taxon>Embryophyta</taxon>
        <taxon>Tracheophyta</taxon>
        <taxon>Spermatophyta</taxon>
        <taxon>Magnoliopsida</taxon>
        <taxon>eudicotyledons</taxon>
        <taxon>Gunneridae</taxon>
        <taxon>Pentapetalae</taxon>
        <taxon>asterids</taxon>
        <taxon>campanulids</taxon>
        <taxon>Escalloniales</taxon>
        <taxon>Escalloniaceae</taxon>
        <taxon>Escallonia</taxon>
    </lineage>
</organism>
<dbReference type="PANTHER" id="PTHR31170">
    <property type="entry name" value="BNAC04G53230D PROTEIN"/>
    <property type="match status" value="1"/>
</dbReference>
<protein>
    <submittedName>
        <fullName evidence="3">Uncharacterized protein</fullName>
    </submittedName>
</protein>